<reference evidence="1" key="2">
    <citation type="submission" date="2022-03" db="EMBL/GenBank/DDBJ databases">
        <title>Draft title - Genomic analysis of global carrot germplasm unveils the trajectory of domestication and the origin of high carotenoid orange carrot.</title>
        <authorList>
            <person name="Iorizzo M."/>
            <person name="Ellison S."/>
            <person name="Senalik D."/>
            <person name="Macko-Podgorni A."/>
            <person name="Grzebelus D."/>
            <person name="Bostan H."/>
            <person name="Rolling W."/>
            <person name="Curaba J."/>
            <person name="Simon P."/>
        </authorList>
    </citation>
    <scope>NUCLEOTIDE SEQUENCE</scope>
    <source>
        <tissue evidence="1">Leaf</tissue>
    </source>
</reference>
<accession>A0A175YAF0</accession>
<gene>
    <name evidence="1" type="ORF">DCAR_0100950</name>
</gene>
<dbReference type="AlphaFoldDB" id="A0A175YAF0"/>
<name>A0A175YAF0_DAUCS</name>
<proteinExistence type="predicted"/>
<protein>
    <submittedName>
        <fullName evidence="1">Uncharacterized protein</fullName>
    </submittedName>
</protein>
<dbReference type="EMBL" id="CP093343">
    <property type="protein sequence ID" value="WOG81799.1"/>
    <property type="molecule type" value="Genomic_DNA"/>
</dbReference>
<keyword evidence="2" id="KW-1185">Reference proteome</keyword>
<evidence type="ECO:0000313" key="2">
    <source>
        <dbReference type="Proteomes" id="UP000077755"/>
    </source>
</evidence>
<dbReference type="Gramene" id="KZM80171">
    <property type="protein sequence ID" value="KZM80171"/>
    <property type="gene ID" value="DCAR_000112"/>
</dbReference>
<evidence type="ECO:0000313" key="1">
    <source>
        <dbReference type="EMBL" id="WOG81799.1"/>
    </source>
</evidence>
<organism evidence="1 2">
    <name type="scientific">Daucus carota subsp. sativus</name>
    <name type="common">Carrot</name>
    <dbReference type="NCBI Taxonomy" id="79200"/>
    <lineage>
        <taxon>Eukaryota</taxon>
        <taxon>Viridiplantae</taxon>
        <taxon>Streptophyta</taxon>
        <taxon>Embryophyta</taxon>
        <taxon>Tracheophyta</taxon>
        <taxon>Spermatophyta</taxon>
        <taxon>Magnoliopsida</taxon>
        <taxon>eudicotyledons</taxon>
        <taxon>Gunneridae</taxon>
        <taxon>Pentapetalae</taxon>
        <taxon>asterids</taxon>
        <taxon>campanulids</taxon>
        <taxon>Apiales</taxon>
        <taxon>Apiaceae</taxon>
        <taxon>Apioideae</taxon>
        <taxon>Scandiceae</taxon>
        <taxon>Daucinae</taxon>
        <taxon>Daucus</taxon>
        <taxon>Daucus sect. Daucus</taxon>
    </lineage>
</organism>
<sequence length="75" mass="8833">MFLKQQPVLHFLVIFESKVLRLAFVLPFYLDRVEPHEHILLFVLALVSFAKQILLHVYLSYILIANIKDVVLKDI</sequence>
<dbReference type="Proteomes" id="UP000077755">
    <property type="component" value="Chromosome 1"/>
</dbReference>
<reference evidence="1" key="1">
    <citation type="journal article" date="2016" name="Nat. Genet.">
        <title>A high-quality carrot genome assembly provides new insights into carotenoid accumulation and asterid genome evolution.</title>
        <authorList>
            <person name="Iorizzo M."/>
            <person name="Ellison S."/>
            <person name="Senalik D."/>
            <person name="Zeng P."/>
            <person name="Satapoomin P."/>
            <person name="Huang J."/>
            <person name="Bowman M."/>
            <person name="Iovene M."/>
            <person name="Sanseverino W."/>
            <person name="Cavagnaro P."/>
            <person name="Yildiz M."/>
            <person name="Macko-Podgorni A."/>
            <person name="Moranska E."/>
            <person name="Grzebelus E."/>
            <person name="Grzebelus D."/>
            <person name="Ashrafi H."/>
            <person name="Zheng Z."/>
            <person name="Cheng S."/>
            <person name="Spooner D."/>
            <person name="Van Deynze A."/>
            <person name="Simon P."/>
        </authorList>
    </citation>
    <scope>NUCLEOTIDE SEQUENCE</scope>
    <source>
        <tissue evidence="1">Leaf</tissue>
    </source>
</reference>